<dbReference type="RefSeq" id="WP_147847228.1">
    <property type="nucleotide sequence ID" value="NZ_DATAJT010000613.1"/>
</dbReference>
<dbReference type="SUPFAM" id="SSF56801">
    <property type="entry name" value="Acetyl-CoA synthetase-like"/>
    <property type="match status" value="1"/>
</dbReference>
<dbReference type="Proteomes" id="UP000321638">
    <property type="component" value="Unassembled WGS sequence"/>
</dbReference>
<dbReference type="GO" id="GO:0016874">
    <property type="term" value="F:ligase activity"/>
    <property type="evidence" value="ECO:0007669"/>
    <property type="project" value="UniProtKB-KW"/>
</dbReference>
<organism evidence="3 4">
    <name type="scientific">Vineibacter terrae</name>
    <dbReference type="NCBI Taxonomy" id="2586908"/>
    <lineage>
        <taxon>Bacteria</taxon>
        <taxon>Pseudomonadati</taxon>
        <taxon>Pseudomonadota</taxon>
        <taxon>Alphaproteobacteria</taxon>
        <taxon>Hyphomicrobiales</taxon>
        <taxon>Vineibacter</taxon>
    </lineage>
</organism>
<keyword evidence="4" id="KW-1185">Reference proteome</keyword>
<dbReference type="Pfam" id="PF14535">
    <property type="entry name" value="AMP-binding_C_2"/>
    <property type="match status" value="1"/>
</dbReference>
<accession>A0A5C8PNT7</accession>
<reference evidence="3 4" key="1">
    <citation type="submission" date="2019-06" db="EMBL/GenBank/DDBJ databases">
        <title>New taxonomy in bacterial strain CC-CFT640, isolated from vineyard.</title>
        <authorList>
            <person name="Lin S.-Y."/>
            <person name="Tsai C.-F."/>
            <person name="Young C.-C."/>
        </authorList>
    </citation>
    <scope>NUCLEOTIDE SEQUENCE [LARGE SCALE GENOMIC DNA]</scope>
    <source>
        <strain evidence="3 4">CC-CFT640</strain>
    </source>
</reference>
<evidence type="ECO:0000313" key="3">
    <source>
        <dbReference type="EMBL" id="TXL76420.1"/>
    </source>
</evidence>
<dbReference type="OrthoDB" id="580775at2"/>
<dbReference type="Pfam" id="PF00501">
    <property type="entry name" value="AMP-binding"/>
    <property type="match status" value="1"/>
</dbReference>
<dbReference type="AlphaFoldDB" id="A0A5C8PNT7"/>
<comment type="caution">
    <text evidence="3">The sequence shown here is derived from an EMBL/GenBank/DDBJ whole genome shotgun (WGS) entry which is preliminary data.</text>
</comment>
<name>A0A5C8PNT7_9HYPH</name>
<dbReference type="Gene3D" id="3.30.300.30">
    <property type="match status" value="1"/>
</dbReference>
<feature type="domain" description="AMP-dependent ligase C-terminal" evidence="2">
    <location>
        <begin position="367"/>
        <end position="462"/>
    </location>
</feature>
<evidence type="ECO:0000259" key="1">
    <source>
        <dbReference type="Pfam" id="PF00501"/>
    </source>
</evidence>
<evidence type="ECO:0000259" key="2">
    <source>
        <dbReference type="Pfam" id="PF14535"/>
    </source>
</evidence>
<proteinExistence type="predicted"/>
<protein>
    <submittedName>
        <fullName evidence="3">Phenylacetate--CoA ligase</fullName>
    </submittedName>
</protein>
<dbReference type="Gene3D" id="3.40.50.12780">
    <property type="entry name" value="N-terminal domain of ligase-like"/>
    <property type="match status" value="1"/>
</dbReference>
<keyword evidence="3" id="KW-0436">Ligase</keyword>
<dbReference type="EMBL" id="VDUZ01000011">
    <property type="protein sequence ID" value="TXL76420.1"/>
    <property type="molecule type" value="Genomic_DNA"/>
</dbReference>
<dbReference type="PANTHER" id="PTHR43845:SF1">
    <property type="entry name" value="BLR5969 PROTEIN"/>
    <property type="match status" value="1"/>
</dbReference>
<evidence type="ECO:0000313" key="4">
    <source>
        <dbReference type="Proteomes" id="UP000321638"/>
    </source>
</evidence>
<feature type="domain" description="AMP-dependent synthetase/ligase" evidence="1">
    <location>
        <begin position="105"/>
        <end position="315"/>
    </location>
</feature>
<sequence>MERLNYFDAADLPAIRRDYPLGPEFLRRFRGMSRDELRSIQNRRFLEVMAFAWKVPFYQRLWGKAGIVPGDVRGIDDIARLPAYSKSDLMDSVDRYPPIGDFHGLDAHPADRRPPLVFQTTSGTTGKPQPLLFGPRSREIQNILLARNYLLQGMRPTDVVHSVYGFGMVNGGHYIRETIVHWVGAQLLSAGTGVETRSAQQVALMRDFGATVLTGFGDFVKRLADIARENGIEPGRDIRLRMITGHLGPEGRDPMSQAWGGCDVYDWYGVGDTGIIAGEGPDQSGMYVMEDAQYLELVHPDTGALVGPEEPGDMVCTCLFKDDVFPIIRFNTHDVTEEVTGDSPLGLPFRRILGFRGRSDNMVKLRGINVYPTGIGSLLATERPEFTGEYVCEVGRSGSREEMTVRAEVRGDIDDALRQAYEALLRARLGVEIKVVLELPGGLAELTGIETRQKPIRLIDRRKP</sequence>
<dbReference type="InterPro" id="IPR045851">
    <property type="entry name" value="AMP-bd_C_sf"/>
</dbReference>
<dbReference type="InterPro" id="IPR000873">
    <property type="entry name" value="AMP-dep_synth/lig_dom"/>
</dbReference>
<gene>
    <name evidence="3" type="ORF">FHP25_12295</name>
</gene>
<dbReference type="PANTHER" id="PTHR43845">
    <property type="entry name" value="BLR5969 PROTEIN"/>
    <property type="match status" value="1"/>
</dbReference>
<dbReference type="InterPro" id="IPR042099">
    <property type="entry name" value="ANL_N_sf"/>
</dbReference>
<dbReference type="InterPro" id="IPR028154">
    <property type="entry name" value="AMP-dep_Lig_C"/>
</dbReference>